<dbReference type="Proteomes" id="UP000620266">
    <property type="component" value="Unassembled WGS sequence"/>
</dbReference>
<evidence type="ECO:0000256" key="4">
    <source>
        <dbReference type="SAM" id="MobiDB-lite"/>
    </source>
</evidence>
<evidence type="ECO:0000256" key="2">
    <source>
        <dbReference type="ARBA" id="ARBA00013194"/>
    </source>
</evidence>
<reference evidence="5" key="2">
    <citation type="submission" date="2020-09" db="EMBL/GenBank/DDBJ databases">
        <authorList>
            <person name="Sun Q."/>
            <person name="Sedlacek I."/>
        </authorList>
    </citation>
    <scope>NUCLEOTIDE SEQUENCE</scope>
    <source>
        <strain evidence="5">CCM 7086</strain>
    </source>
</reference>
<dbReference type="Gene3D" id="1.10.8.1040">
    <property type="match status" value="1"/>
</dbReference>
<dbReference type="EC" id="5.2.1.8" evidence="2"/>
<evidence type="ECO:0000256" key="3">
    <source>
        <dbReference type="ARBA" id="ARBA00023110"/>
    </source>
</evidence>
<dbReference type="InterPro" id="IPR027304">
    <property type="entry name" value="Trigger_fact/SurA_dom_sf"/>
</dbReference>
<evidence type="ECO:0000256" key="1">
    <source>
        <dbReference type="ARBA" id="ARBA00000971"/>
    </source>
</evidence>
<dbReference type="AlphaFoldDB" id="A0A8J2UQ78"/>
<keyword evidence="6" id="KW-1185">Reference proteome</keyword>
<organism evidence="5 6">
    <name type="scientific">Oxalicibacterium flavum</name>
    <dbReference type="NCBI Taxonomy" id="179467"/>
    <lineage>
        <taxon>Bacteria</taxon>
        <taxon>Pseudomonadati</taxon>
        <taxon>Pseudomonadota</taxon>
        <taxon>Betaproteobacteria</taxon>
        <taxon>Burkholderiales</taxon>
        <taxon>Oxalobacteraceae</taxon>
        <taxon>Oxalicibacterium</taxon>
    </lineage>
</organism>
<keyword evidence="3" id="KW-0413">Isomerase</keyword>
<dbReference type="NCBIfam" id="TIGR02925">
    <property type="entry name" value="cis_trans_EpsD"/>
    <property type="match status" value="1"/>
</dbReference>
<feature type="region of interest" description="Disordered" evidence="4">
    <location>
        <begin position="266"/>
        <end position="300"/>
    </location>
</feature>
<feature type="compositionally biased region" description="Low complexity" evidence="4">
    <location>
        <begin position="277"/>
        <end position="286"/>
    </location>
</feature>
<dbReference type="GO" id="GO:0003755">
    <property type="term" value="F:peptidyl-prolyl cis-trans isomerase activity"/>
    <property type="evidence" value="ECO:0007669"/>
    <property type="project" value="UniProtKB-KW"/>
</dbReference>
<evidence type="ECO:0000313" key="5">
    <source>
        <dbReference type="EMBL" id="GGC04938.1"/>
    </source>
</evidence>
<dbReference type="PANTHER" id="PTHR47245:SF2">
    <property type="entry name" value="PEPTIDYL-PROLYL CIS-TRANS ISOMERASE HP_0175-RELATED"/>
    <property type="match status" value="1"/>
</dbReference>
<sequence>MCVLTMSVMLVACGGDKEGSKPAGQSMARVNGEDITVHQLNAELERIPAGQPVSRKDVLDGLIGRQLLLQQAKKEKADRDPRVLQAIERSKEQILAQHYLQAKIGKPARPSEAEIGKFYEDNPVMFAQRKLFDTRELTIATRDLSVELIQKMEAARSLDEVERWLDAHGVKYVPAQAIRNSAELPPQLVEMLERIPTGKPFTVRQGEQSQLAVLQDVRSSPLTLAMARPRIEQYLQLRKSREAGEAEIARLRTESKVEYLNGSEQLDQVQDGKEKAAAMPQAAGADQAKDVGHGVTGLGK</sequence>
<gene>
    <name evidence="5" type="ORF">GCM10007205_12660</name>
</gene>
<keyword evidence="3" id="KW-0697">Rotamase</keyword>
<evidence type="ECO:0000313" key="6">
    <source>
        <dbReference type="Proteomes" id="UP000620266"/>
    </source>
</evidence>
<name>A0A8J2UQ78_9BURK</name>
<comment type="catalytic activity">
    <reaction evidence="1">
        <text>[protein]-peptidylproline (omega=180) = [protein]-peptidylproline (omega=0)</text>
        <dbReference type="Rhea" id="RHEA:16237"/>
        <dbReference type="Rhea" id="RHEA-COMP:10747"/>
        <dbReference type="Rhea" id="RHEA-COMP:10748"/>
        <dbReference type="ChEBI" id="CHEBI:83833"/>
        <dbReference type="ChEBI" id="CHEBI:83834"/>
        <dbReference type="EC" id="5.2.1.8"/>
    </reaction>
</comment>
<dbReference type="Gene3D" id="6.10.140.970">
    <property type="match status" value="1"/>
</dbReference>
<dbReference type="PANTHER" id="PTHR47245">
    <property type="entry name" value="PEPTIDYLPROLYL ISOMERASE"/>
    <property type="match status" value="1"/>
</dbReference>
<accession>A0A8J2UQ78</accession>
<dbReference type="InterPro" id="IPR050245">
    <property type="entry name" value="PrsA_foldase"/>
</dbReference>
<dbReference type="InterPro" id="IPR014274">
    <property type="entry name" value="PPIase_EpsD"/>
</dbReference>
<proteinExistence type="predicted"/>
<protein>
    <recommendedName>
        <fullName evidence="2">peptidylprolyl isomerase</fullName>
        <ecNumber evidence="2">5.2.1.8</ecNumber>
    </recommendedName>
</protein>
<reference evidence="5" key="1">
    <citation type="journal article" date="2014" name="Int. J. Syst. Evol. Microbiol.">
        <title>Complete genome sequence of Corynebacterium casei LMG S-19264T (=DSM 44701T), isolated from a smear-ripened cheese.</title>
        <authorList>
            <consortium name="US DOE Joint Genome Institute (JGI-PGF)"/>
            <person name="Walter F."/>
            <person name="Albersmeier A."/>
            <person name="Kalinowski J."/>
            <person name="Ruckert C."/>
        </authorList>
    </citation>
    <scope>NUCLEOTIDE SEQUENCE</scope>
    <source>
        <strain evidence="5">CCM 7086</strain>
    </source>
</reference>
<dbReference type="SUPFAM" id="SSF109998">
    <property type="entry name" value="Triger factor/SurA peptide-binding domain-like"/>
    <property type="match status" value="1"/>
</dbReference>
<dbReference type="EMBL" id="BMCG01000002">
    <property type="protein sequence ID" value="GGC04938.1"/>
    <property type="molecule type" value="Genomic_DNA"/>
</dbReference>
<comment type="caution">
    <text evidence="5">The sequence shown here is derived from an EMBL/GenBank/DDBJ whole genome shotgun (WGS) entry which is preliminary data.</text>
</comment>